<dbReference type="Proteomes" id="UP001252243">
    <property type="component" value="Unassembled WGS sequence"/>
</dbReference>
<dbReference type="EC" id="1.5.98.2" evidence="3"/>
<gene>
    <name evidence="3" type="ORF">J2X01_003464</name>
</gene>
<keyword evidence="4" id="KW-1185">Reference proteome</keyword>
<evidence type="ECO:0000313" key="4">
    <source>
        <dbReference type="Proteomes" id="UP001252243"/>
    </source>
</evidence>
<sequence>MTNLASDGFDGFLQRARAVERAGLYGIGVGDTPQFRDPYVSLAAAATVTSRVRLGPVVTNAVTRHPAATASAISSLDDLSGGRAFLGFGAGDSAAHQRGARPSRIGELREGVTAIRDLLHGRGTQWAGQPVGPQWSRGPVPLVLAANGPLSLRLAGELADGVLMGGGIDPDNVASAVGRVRDGEAAAGRTPGSVDIWIVARTSIAGSLEEGYERVRIVLSVAANHALRADLKAGRLPDDLIEPARTYCDGYSFDHHGTGPANPNVDLLESLGLRDYLVERLAVVGNGEHVAAAYTRLARLGVTGVLVPAVSEDADELIRRLGEEVLPRVDGLGPGTSAAAGVDVLAPAAFGDL</sequence>
<protein>
    <submittedName>
        <fullName evidence="3">5,10-methylenetetrahydromethanopterin reductase</fullName>
        <ecNumber evidence="3">1.5.98.2</ecNumber>
    </submittedName>
</protein>
<evidence type="ECO:0000256" key="1">
    <source>
        <dbReference type="ARBA" id="ARBA00023002"/>
    </source>
</evidence>
<dbReference type="PANTHER" id="PTHR43244:SF1">
    <property type="entry name" value="5,10-METHYLENETETRAHYDROMETHANOPTERIN REDUCTASE"/>
    <property type="match status" value="1"/>
</dbReference>
<dbReference type="Gene3D" id="3.20.20.30">
    <property type="entry name" value="Luciferase-like domain"/>
    <property type="match status" value="1"/>
</dbReference>
<dbReference type="PANTHER" id="PTHR43244">
    <property type="match status" value="1"/>
</dbReference>
<dbReference type="SUPFAM" id="SSF51679">
    <property type="entry name" value="Bacterial luciferase-like"/>
    <property type="match status" value="1"/>
</dbReference>
<feature type="domain" description="Luciferase-like" evidence="2">
    <location>
        <begin position="7"/>
        <end position="303"/>
    </location>
</feature>
<accession>A0ABU1UG39</accession>
<comment type="caution">
    <text evidence="3">The sequence shown here is derived from an EMBL/GenBank/DDBJ whole genome shotgun (WGS) entry which is preliminary data.</text>
</comment>
<dbReference type="RefSeq" id="WP_310060122.1">
    <property type="nucleotide sequence ID" value="NZ_JAVDVQ010000018.1"/>
</dbReference>
<proteinExistence type="predicted"/>
<dbReference type="EMBL" id="JAVDVQ010000018">
    <property type="protein sequence ID" value="MDR7084156.1"/>
    <property type="molecule type" value="Genomic_DNA"/>
</dbReference>
<dbReference type="InterPro" id="IPR050564">
    <property type="entry name" value="F420-G6PD/mer"/>
</dbReference>
<organism evidence="3 4">
    <name type="scientific">Arthrobacter ginsengisoli</name>
    <dbReference type="NCBI Taxonomy" id="1356565"/>
    <lineage>
        <taxon>Bacteria</taxon>
        <taxon>Bacillati</taxon>
        <taxon>Actinomycetota</taxon>
        <taxon>Actinomycetes</taxon>
        <taxon>Micrococcales</taxon>
        <taxon>Micrococcaceae</taxon>
        <taxon>Arthrobacter</taxon>
    </lineage>
</organism>
<reference evidence="3 4" key="1">
    <citation type="submission" date="2023-07" db="EMBL/GenBank/DDBJ databases">
        <title>Sorghum-associated microbial communities from plants grown in Nebraska, USA.</title>
        <authorList>
            <person name="Schachtman D."/>
        </authorList>
    </citation>
    <scope>NUCLEOTIDE SEQUENCE [LARGE SCALE GENOMIC DNA]</scope>
    <source>
        <strain evidence="3 4">BE167</strain>
    </source>
</reference>
<dbReference type="GO" id="GO:0018537">
    <property type="term" value="F:coenzyme F420-dependent N5,N10-methenyltetrahydromethanopterin reductase activity"/>
    <property type="evidence" value="ECO:0007669"/>
    <property type="project" value="UniProtKB-EC"/>
</dbReference>
<evidence type="ECO:0000259" key="2">
    <source>
        <dbReference type="Pfam" id="PF00296"/>
    </source>
</evidence>
<dbReference type="Pfam" id="PF00296">
    <property type="entry name" value="Bac_luciferase"/>
    <property type="match status" value="1"/>
</dbReference>
<keyword evidence="1 3" id="KW-0560">Oxidoreductase</keyword>
<name>A0ABU1UG39_9MICC</name>
<evidence type="ECO:0000313" key="3">
    <source>
        <dbReference type="EMBL" id="MDR7084156.1"/>
    </source>
</evidence>
<dbReference type="InterPro" id="IPR011251">
    <property type="entry name" value="Luciferase-like_dom"/>
</dbReference>
<dbReference type="InterPro" id="IPR036661">
    <property type="entry name" value="Luciferase-like_sf"/>
</dbReference>